<keyword evidence="7" id="KW-1185">Reference proteome</keyword>
<dbReference type="EMBL" id="BPQH01000024">
    <property type="protein sequence ID" value="GJD53076.1"/>
    <property type="molecule type" value="Genomic_DNA"/>
</dbReference>
<dbReference type="Pfam" id="PF00126">
    <property type="entry name" value="HTH_1"/>
    <property type="match status" value="1"/>
</dbReference>
<dbReference type="PROSITE" id="PS50931">
    <property type="entry name" value="HTH_LYSR"/>
    <property type="match status" value="1"/>
</dbReference>
<organism evidence="6 7">
    <name type="scientific">Methylobacterium crusticola</name>
    <dbReference type="NCBI Taxonomy" id="1697972"/>
    <lineage>
        <taxon>Bacteria</taxon>
        <taxon>Pseudomonadati</taxon>
        <taxon>Pseudomonadota</taxon>
        <taxon>Alphaproteobacteria</taxon>
        <taxon>Hyphomicrobiales</taxon>
        <taxon>Methylobacteriaceae</taxon>
        <taxon>Methylobacterium</taxon>
    </lineage>
</organism>
<dbReference type="PANTHER" id="PTHR30537">
    <property type="entry name" value="HTH-TYPE TRANSCRIPTIONAL REGULATOR"/>
    <property type="match status" value="1"/>
</dbReference>
<feature type="domain" description="HTH lysR-type" evidence="5">
    <location>
        <begin position="9"/>
        <end position="66"/>
    </location>
</feature>
<dbReference type="InterPro" id="IPR005119">
    <property type="entry name" value="LysR_subst-bd"/>
</dbReference>
<dbReference type="InterPro" id="IPR036388">
    <property type="entry name" value="WH-like_DNA-bd_sf"/>
</dbReference>
<comment type="similarity">
    <text evidence="1">Belongs to the LysR transcriptional regulatory family.</text>
</comment>
<dbReference type="SUPFAM" id="SSF53850">
    <property type="entry name" value="Periplasmic binding protein-like II"/>
    <property type="match status" value="1"/>
</dbReference>
<dbReference type="Gene3D" id="3.40.190.10">
    <property type="entry name" value="Periplasmic binding protein-like II"/>
    <property type="match status" value="2"/>
</dbReference>
<dbReference type="Pfam" id="PF03466">
    <property type="entry name" value="LysR_substrate"/>
    <property type="match status" value="1"/>
</dbReference>
<dbReference type="RefSeq" id="WP_128566171.1">
    <property type="nucleotide sequence ID" value="NZ_BPQH01000024.1"/>
</dbReference>
<reference evidence="6" key="1">
    <citation type="journal article" date="2021" name="Front. Microbiol.">
        <title>Comprehensive Comparative Genomics and Phenotyping of Methylobacterium Species.</title>
        <authorList>
            <person name="Alessa O."/>
            <person name="Ogura Y."/>
            <person name="Fujitani Y."/>
            <person name="Takami H."/>
            <person name="Hayashi T."/>
            <person name="Sahin N."/>
            <person name="Tani A."/>
        </authorList>
    </citation>
    <scope>NUCLEOTIDE SEQUENCE</scope>
    <source>
        <strain evidence="6">KCTC 52305</strain>
    </source>
</reference>
<keyword evidence="3" id="KW-0238">DNA-binding</keyword>
<dbReference type="InterPro" id="IPR058163">
    <property type="entry name" value="LysR-type_TF_proteobact-type"/>
</dbReference>
<accession>A0ABQ4R8H5</accession>
<evidence type="ECO:0000256" key="2">
    <source>
        <dbReference type="ARBA" id="ARBA00023015"/>
    </source>
</evidence>
<dbReference type="InterPro" id="IPR036390">
    <property type="entry name" value="WH_DNA-bd_sf"/>
</dbReference>
<evidence type="ECO:0000256" key="1">
    <source>
        <dbReference type="ARBA" id="ARBA00009437"/>
    </source>
</evidence>
<keyword evidence="4" id="KW-0804">Transcription</keyword>
<dbReference type="Gene3D" id="1.10.10.10">
    <property type="entry name" value="Winged helix-like DNA-binding domain superfamily/Winged helix DNA-binding domain"/>
    <property type="match status" value="1"/>
</dbReference>
<protein>
    <submittedName>
        <fullName evidence="6">Glycine cleavage system transcriptional activator</fullName>
    </submittedName>
</protein>
<dbReference type="InterPro" id="IPR000847">
    <property type="entry name" value="LysR_HTH_N"/>
</dbReference>
<keyword evidence="2" id="KW-0805">Transcription regulation</keyword>
<evidence type="ECO:0000256" key="3">
    <source>
        <dbReference type="ARBA" id="ARBA00023125"/>
    </source>
</evidence>
<dbReference type="Proteomes" id="UP001055167">
    <property type="component" value="Unassembled WGS sequence"/>
</dbReference>
<dbReference type="SUPFAM" id="SSF46785">
    <property type="entry name" value="Winged helix' DNA-binding domain"/>
    <property type="match status" value="1"/>
</dbReference>
<comment type="caution">
    <text evidence="6">The sequence shown here is derived from an EMBL/GenBank/DDBJ whole genome shotgun (WGS) entry which is preliminary data.</text>
</comment>
<evidence type="ECO:0000313" key="7">
    <source>
        <dbReference type="Proteomes" id="UP001055167"/>
    </source>
</evidence>
<evidence type="ECO:0000259" key="5">
    <source>
        <dbReference type="PROSITE" id="PS50931"/>
    </source>
</evidence>
<evidence type="ECO:0000256" key="4">
    <source>
        <dbReference type="ARBA" id="ARBA00023163"/>
    </source>
</evidence>
<sequence length="309" mass="34078">MTHFARLIPSARGLLVFEAAARRNSFTAAAQEFNISQPSVSRNIARLEDEIGVALFDRKPRGLELTAEGHELVQAVREGFERIADTLAQLRSRRHPPRTVVTLSLSSSFVAHWLLPRLAAFNAAFPAVELRFDLIPGLLRGIPDNVDLATRIMPDDGQYHRWDLAPEIIVPVCSPSYLRARGALDQDGDWGGHVFLHLTEHPMRLWGKGPGSAADRRARPGVWHAFSDYAVILQAALNGEGIALGWVSVVSTALVSGTLVPASARRIRTGRHHTLLAPKSRPLRPAVVDIAHWFTARAADELSRLEHLL</sequence>
<dbReference type="PRINTS" id="PR00039">
    <property type="entry name" value="HTHLYSR"/>
</dbReference>
<proteinExistence type="inferred from homology"/>
<evidence type="ECO:0000313" key="6">
    <source>
        <dbReference type="EMBL" id="GJD53076.1"/>
    </source>
</evidence>
<name>A0ABQ4R8H5_9HYPH</name>
<gene>
    <name evidence="6" type="primary">gcvA_5</name>
    <name evidence="6" type="ORF">OPKNFCMD_5847</name>
</gene>
<dbReference type="PANTHER" id="PTHR30537:SF74">
    <property type="entry name" value="HTH-TYPE TRANSCRIPTIONAL REGULATOR TRPI"/>
    <property type="match status" value="1"/>
</dbReference>
<reference evidence="6" key="2">
    <citation type="submission" date="2021-08" db="EMBL/GenBank/DDBJ databases">
        <authorList>
            <person name="Tani A."/>
            <person name="Ola A."/>
            <person name="Ogura Y."/>
            <person name="Katsura K."/>
            <person name="Hayashi T."/>
        </authorList>
    </citation>
    <scope>NUCLEOTIDE SEQUENCE</scope>
    <source>
        <strain evidence="6">KCTC 52305</strain>
    </source>
</reference>